<dbReference type="EMBL" id="CM000845">
    <property type="protein sequence ID" value="KRH23725.1"/>
    <property type="molecule type" value="Genomic_DNA"/>
</dbReference>
<evidence type="ECO:0000313" key="4">
    <source>
        <dbReference type="Proteomes" id="UP000008827"/>
    </source>
</evidence>
<dbReference type="STRING" id="3847.K7LS69"/>
<dbReference type="PaxDb" id="3847-GLYMA12G00220.1"/>
<dbReference type="EnsemblPlants" id="KRH23725">
    <property type="protein sequence ID" value="KRH23725"/>
    <property type="gene ID" value="GLYMA_12G000200"/>
</dbReference>
<evidence type="ECO:0000256" key="1">
    <source>
        <dbReference type="SAM" id="Phobius"/>
    </source>
</evidence>
<feature type="transmembrane region" description="Helical" evidence="1">
    <location>
        <begin position="137"/>
        <end position="159"/>
    </location>
</feature>
<accession>K7LS69</accession>
<evidence type="ECO:0000313" key="2">
    <source>
        <dbReference type="EMBL" id="KRH23725.1"/>
    </source>
</evidence>
<reference evidence="2 3" key="1">
    <citation type="journal article" date="2010" name="Nature">
        <title>Genome sequence of the palaeopolyploid soybean.</title>
        <authorList>
            <person name="Schmutz J."/>
            <person name="Cannon S.B."/>
            <person name="Schlueter J."/>
            <person name="Ma J."/>
            <person name="Mitros T."/>
            <person name="Nelson W."/>
            <person name="Hyten D.L."/>
            <person name="Song Q."/>
            <person name="Thelen J.J."/>
            <person name="Cheng J."/>
            <person name="Xu D."/>
            <person name="Hellsten U."/>
            <person name="May G.D."/>
            <person name="Yu Y."/>
            <person name="Sakurai T."/>
            <person name="Umezawa T."/>
            <person name="Bhattacharyya M.K."/>
            <person name="Sandhu D."/>
            <person name="Valliyodan B."/>
            <person name="Lindquist E."/>
            <person name="Peto M."/>
            <person name="Grant D."/>
            <person name="Shu S."/>
            <person name="Goodstein D."/>
            <person name="Barry K."/>
            <person name="Futrell-Griggs M."/>
            <person name="Abernathy B."/>
            <person name="Du J."/>
            <person name="Tian Z."/>
            <person name="Zhu L."/>
            <person name="Gill N."/>
            <person name="Joshi T."/>
            <person name="Libault M."/>
            <person name="Sethuraman A."/>
            <person name="Zhang X.-C."/>
            <person name="Shinozaki K."/>
            <person name="Nguyen H.T."/>
            <person name="Wing R.A."/>
            <person name="Cregan P."/>
            <person name="Specht J."/>
            <person name="Grimwood J."/>
            <person name="Rokhsar D."/>
            <person name="Stacey G."/>
            <person name="Shoemaker R.C."/>
            <person name="Jackson S.A."/>
        </authorList>
    </citation>
    <scope>NUCLEOTIDE SEQUENCE</scope>
    <source>
        <strain evidence="3">cv. Williams 82</strain>
        <tissue evidence="2">Callus</tissue>
    </source>
</reference>
<protein>
    <submittedName>
        <fullName evidence="2 3">Uncharacterized protein</fullName>
    </submittedName>
</protein>
<sequence length="204" mass="22865">MSDLGNLSLSAALKLSHYSSDDALDAPVKTLTNGFDSEPAFETWVLKRTHGSLDRGECRFCCHFIYIGDDELLCSVRGCDTRYHSECAKEAVGPSTLKKFKVSTTSIYPTSNNVQSFLCILSPLSCHTHIMSFNEHIILGMLFAGGILLIGAWIGRSIFSFHLNLLLLADRNAVFEVFCRLPLAFMSEEFKIDFTWKDMDSKME</sequence>
<dbReference type="GO" id="GO:0006355">
    <property type="term" value="P:regulation of DNA-templated transcription"/>
    <property type="evidence" value="ECO:0000318"/>
    <property type="project" value="GO_Central"/>
</dbReference>
<proteinExistence type="predicted"/>
<dbReference type="GO" id="GO:0005634">
    <property type="term" value="C:nucleus"/>
    <property type="evidence" value="ECO:0000318"/>
    <property type="project" value="GO_Central"/>
</dbReference>
<gene>
    <name evidence="2" type="ORF">GLYMA_12G000200</name>
</gene>
<dbReference type="HOGENOM" id="CLU_1345268_0_0_1"/>
<name>K7LS69_SOYBN</name>
<keyword evidence="1" id="KW-0812">Transmembrane</keyword>
<dbReference type="AlphaFoldDB" id="K7LS69"/>
<dbReference type="GO" id="GO:0046975">
    <property type="term" value="F:histone H3K36 methyltransferase activity"/>
    <property type="evidence" value="ECO:0000318"/>
    <property type="project" value="GO_Central"/>
</dbReference>
<dbReference type="Proteomes" id="UP000008827">
    <property type="component" value="Chromosome 12"/>
</dbReference>
<reference evidence="3" key="2">
    <citation type="submission" date="2018-02" db="UniProtKB">
        <authorList>
            <consortium name="EnsemblPlants"/>
        </authorList>
    </citation>
    <scope>IDENTIFICATION</scope>
    <source>
        <strain evidence="3">Williams 82</strain>
    </source>
</reference>
<reference evidence="2" key="3">
    <citation type="submission" date="2018-07" db="EMBL/GenBank/DDBJ databases">
        <title>WGS assembly of Glycine max.</title>
        <authorList>
            <person name="Schmutz J."/>
            <person name="Cannon S."/>
            <person name="Schlueter J."/>
            <person name="Ma J."/>
            <person name="Mitros T."/>
            <person name="Nelson W."/>
            <person name="Hyten D."/>
            <person name="Song Q."/>
            <person name="Thelen J."/>
            <person name="Cheng J."/>
            <person name="Xu D."/>
            <person name="Hellsten U."/>
            <person name="May G."/>
            <person name="Yu Y."/>
            <person name="Sakurai T."/>
            <person name="Umezawa T."/>
            <person name="Bhattacharyya M."/>
            <person name="Sandhu D."/>
            <person name="Valliyodan B."/>
            <person name="Lindquist E."/>
            <person name="Peto M."/>
            <person name="Grant D."/>
            <person name="Shu S."/>
            <person name="Goodstein D."/>
            <person name="Barry K."/>
            <person name="Futrell-Griggs M."/>
            <person name="Abernathy B."/>
            <person name="Du J."/>
            <person name="Tian Z."/>
            <person name="Zhu L."/>
            <person name="Gill N."/>
            <person name="Joshi T."/>
            <person name="Libault M."/>
            <person name="Sethuraman A."/>
            <person name="Zhang X."/>
            <person name="Shinozaki K."/>
            <person name="Nguyen H."/>
            <person name="Wing R."/>
            <person name="Cregan P."/>
            <person name="Specht J."/>
            <person name="Grimwood J."/>
            <person name="Rokhsar D."/>
            <person name="Stacey G."/>
            <person name="Shoemaker R."/>
            <person name="Jackson S."/>
        </authorList>
    </citation>
    <scope>NUCLEOTIDE SEQUENCE</scope>
    <source>
        <tissue evidence="2">Callus</tissue>
    </source>
</reference>
<dbReference type="GO" id="GO:0000785">
    <property type="term" value="C:chromatin"/>
    <property type="evidence" value="ECO:0000318"/>
    <property type="project" value="GO_Central"/>
</dbReference>
<dbReference type="InParanoid" id="K7LS69"/>
<keyword evidence="4" id="KW-1185">Reference proteome</keyword>
<keyword evidence="1" id="KW-1133">Transmembrane helix</keyword>
<organism evidence="2">
    <name type="scientific">Glycine max</name>
    <name type="common">Soybean</name>
    <name type="synonym">Glycine hispida</name>
    <dbReference type="NCBI Taxonomy" id="3847"/>
    <lineage>
        <taxon>Eukaryota</taxon>
        <taxon>Viridiplantae</taxon>
        <taxon>Streptophyta</taxon>
        <taxon>Embryophyta</taxon>
        <taxon>Tracheophyta</taxon>
        <taxon>Spermatophyta</taxon>
        <taxon>Magnoliopsida</taxon>
        <taxon>eudicotyledons</taxon>
        <taxon>Gunneridae</taxon>
        <taxon>Pentapetalae</taxon>
        <taxon>rosids</taxon>
        <taxon>fabids</taxon>
        <taxon>Fabales</taxon>
        <taxon>Fabaceae</taxon>
        <taxon>Papilionoideae</taxon>
        <taxon>50 kb inversion clade</taxon>
        <taxon>NPAAA clade</taxon>
        <taxon>indigoferoid/millettioid clade</taxon>
        <taxon>Phaseoleae</taxon>
        <taxon>Glycine</taxon>
        <taxon>Glycine subgen. Soja</taxon>
    </lineage>
</organism>
<evidence type="ECO:0000313" key="3">
    <source>
        <dbReference type="EnsemblPlants" id="KRH23725"/>
    </source>
</evidence>
<keyword evidence="1" id="KW-0472">Membrane</keyword>
<dbReference type="Gramene" id="KRH23725">
    <property type="protein sequence ID" value="KRH23725"/>
    <property type="gene ID" value="GLYMA_12G000200"/>
</dbReference>